<evidence type="ECO:0000313" key="2">
    <source>
        <dbReference type="Proteomes" id="UP000580517"/>
    </source>
</evidence>
<proteinExistence type="predicted"/>
<dbReference type="OrthoDB" id="8781953at2"/>
<dbReference type="RefSeq" id="WP_129971436.1">
    <property type="nucleotide sequence ID" value="NZ_JACCEW010000008.1"/>
</dbReference>
<sequence>MTEHLSWSNNIAEPASPHFGRSALYATGAQQDSWNPLIDDSDAFRLAVKLDMRISIGLAYVSAICDSFEARESVTDDPYEATRRAIVRAAAGCAMRDAIDR</sequence>
<protein>
    <submittedName>
        <fullName evidence="1">Uncharacterized protein</fullName>
    </submittedName>
</protein>
<organism evidence="1 2">
    <name type="scientific">Allopusillimonas soli</name>
    <dbReference type="NCBI Taxonomy" id="659016"/>
    <lineage>
        <taxon>Bacteria</taxon>
        <taxon>Pseudomonadati</taxon>
        <taxon>Pseudomonadota</taxon>
        <taxon>Betaproteobacteria</taxon>
        <taxon>Burkholderiales</taxon>
        <taxon>Alcaligenaceae</taxon>
        <taxon>Allopusillimonas</taxon>
    </lineage>
</organism>
<comment type="caution">
    <text evidence="1">The sequence shown here is derived from an EMBL/GenBank/DDBJ whole genome shotgun (WGS) entry which is preliminary data.</text>
</comment>
<dbReference type="Proteomes" id="UP000580517">
    <property type="component" value="Unassembled WGS sequence"/>
</dbReference>
<reference evidence="1 2" key="1">
    <citation type="submission" date="2020-07" db="EMBL/GenBank/DDBJ databases">
        <title>Taxonomic revisions and descriptions of new bacterial species based on genomic comparisons in the high-G+C-content subgroup of the family Alcaligenaceae.</title>
        <authorList>
            <person name="Szabo A."/>
            <person name="Felfoldi T."/>
        </authorList>
    </citation>
    <scope>NUCLEOTIDE SEQUENCE [LARGE SCALE GENOMIC DNA]</scope>
    <source>
        <strain evidence="1 2">DSM 25264</strain>
    </source>
</reference>
<name>A0A853FDE1_9BURK</name>
<dbReference type="EMBL" id="JACCEW010000008">
    <property type="protein sequence ID" value="NYT38884.1"/>
    <property type="molecule type" value="Genomic_DNA"/>
</dbReference>
<gene>
    <name evidence="1" type="ORF">H0A68_18570</name>
</gene>
<accession>A0A853FDE1</accession>
<keyword evidence="2" id="KW-1185">Reference proteome</keyword>
<dbReference type="AlphaFoldDB" id="A0A853FDE1"/>
<evidence type="ECO:0000313" key="1">
    <source>
        <dbReference type="EMBL" id="NYT38884.1"/>
    </source>
</evidence>